<dbReference type="Proteomes" id="UP000001210">
    <property type="component" value="Segment"/>
</dbReference>
<gene>
    <name evidence="1" type="primary">94</name>
    <name evidence="1" type="ORF">Jasper_94</name>
</gene>
<dbReference type="GeneID" id="6417395"/>
<name>B3VGY2_9CAUD</name>
<dbReference type="KEGG" id="vg:6417395"/>
<sequence>MCGSVAFTRNTPTKGNVMTAAEISKALRSLATEHRMRGNHHYGKALQSQSSIKWIESMGVEAMMSTIAAAQRSL</sequence>
<evidence type="ECO:0000313" key="2">
    <source>
        <dbReference type="Proteomes" id="UP000001210"/>
    </source>
</evidence>
<evidence type="ECO:0000313" key="1">
    <source>
        <dbReference type="EMBL" id="ACE80109.1"/>
    </source>
</evidence>
<dbReference type="EMBL" id="EU744251">
    <property type="protein sequence ID" value="ACE80109.1"/>
    <property type="molecule type" value="Genomic_DNA"/>
</dbReference>
<accession>B3VGY2</accession>
<organism evidence="1 2">
    <name type="scientific">Mycobacterium phage Jasper</name>
    <dbReference type="NCBI Taxonomy" id="2914014"/>
    <lineage>
        <taxon>Viruses</taxon>
        <taxon>Duplodnaviria</taxon>
        <taxon>Heunggongvirae</taxon>
        <taxon>Uroviricota</taxon>
        <taxon>Caudoviricetes</taxon>
        <taxon>Fromanvirus</taxon>
        <taxon>Fromanvirus jasper</taxon>
    </lineage>
</organism>
<protein>
    <submittedName>
        <fullName evidence="1">Uncharacterized protein</fullName>
    </submittedName>
</protein>
<dbReference type="RefSeq" id="YP_001994641.1">
    <property type="nucleotide sequence ID" value="NC_011020.1"/>
</dbReference>
<reference evidence="1 2" key="1">
    <citation type="submission" date="2008-05" db="EMBL/GenBank/DDBJ databases">
        <authorList>
            <person name="Bonnell L."/>
            <person name="Offner S."/>
            <person name="Houtz J.M."/>
            <person name="Pedulla M.L."/>
            <person name="Weber R.J."/>
            <person name="Chambers R.A."/>
            <person name="Jacobs-Sera D."/>
            <person name="Hendrix R.W."/>
            <person name="Hatfull G.F."/>
        </authorList>
    </citation>
    <scope>NUCLEOTIDE SEQUENCE [LARGE SCALE GENOMIC DNA]</scope>
</reference>
<keyword evidence="2" id="KW-1185">Reference proteome</keyword>
<proteinExistence type="predicted"/>